<dbReference type="RefSeq" id="WP_095371952.1">
    <property type="nucleotide sequence ID" value="NZ_CP022983.1"/>
</dbReference>
<evidence type="ECO:0000256" key="9">
    <source>
        <dbReference type="ARBA" id="ARBA00038962"/>
    </source>
</evidence>
<dbReference type="InterPro" id="IPR006108">
    <property type="entry name" value="3HC_DH_C"/>
</dbReference>
<dbReference type="PIRSF" id="PIRSF000105">
    <property type="entry name" value="HCDH"/>
    <property type="match status" value="1"/>
</dbReference>
<dbReference type="GO" id="GO:0070403">
    <property type="term" value="F:NAD+ binding"/>
    <property type="evidence" value="ECO:0007669"/>
    <property type="project" value="InterPro"/>
</dbReference>
<dbReference type="Gene3D" id="3.40.50.720">
    <property type="entry name" value="NAD(P)-binding Rossmann-like Domain"/>
    <property type="match status" value="1"/>
</dbReference>
<keyword evidence="16" id="KW-1185">Reference proteome</keyword>
<keyword evidence="5" id="KW-0963">Cytoplasm</keyword>
<dbReference type="InterPro" id="IPR006180">
    <property type="entry name" value="3-OHacyl-CoA_DH_CS"/>
</dbReference>
<evidence type="ECO:0000256" key="6">
    <source>
        <dbReference type="ARBA" id="ARBA00022553"/>
    </source>
</evidence>
<dbReference type="Pfam" id="PF02737">
    <property type="entry name" value="3HCDH_N"/>
    <property type="match status" value="1"/>
</dbReference>
<dbReference type="PANTHER" id="PTHR48075:SF1">
    <property type="entry name" value="LAMBDA-CRYSTALLIN HOMOLOG"/>
    <property type="match status" value="1"/>
</dbReference>
<evidence type="ECO:0000259" key="13">
    <source>
        <dbReference type="Pfam" id="PF00725"/>
    </source>
</evidence>
<accession>A0A248TJS9</accession>
<feature type="binding site" evidence="12">
    <location>
        <position position="32"/>
    </location>
    <ligand>
        <name>NAD(+)</name>
        <dbReference type="ChEBI" id="CHEBI:57540"/>
    </ligand>
</feature>
<dbReference type="AlphaFoldDB" id="A0A248TJS9"/>
<comment type="subcellular location">
    <subcellularLocation>
        <location evidence="1">Cytoplasm</location>
    </subcellularLocation>
</comment>
<dbReference type="InterPro" id="IPR013328">
    <property type="entry name" value="6PGD_dom2"/>
</dbReference>
<dbReference type="InterPro" id="IPR022694">
    <property type="entry name" value="3-OHacyl-CoA_DH"/>
</dbReference>
<feature type="site" description="Important for catalytic activity" evidence="11">
    <location>
        <position position="140"/>
    </location>
</feature>
<dbReference type="KEGG" id="bko:CKF48_14225"/>
<evidence type="ECO:0000256" key="10">
    <source>
        <dbReference type="ARBA" id="ARBA00042709"/>
    </source>
</evidence>
<dbReference type="PANTHER" id="PTHR48075">
    <property type="entry name" value="3-HYDROXYACYL-COA DEHYDROGENASE FAMILY PROTEIN"/>
    <property type="match status" value="1"/>
</dbReference>
<feature type="domain" description="3-hydroxyacyl-CoA dehydrogenase NAD binding" evidence="14">
    <location>
        <begin position="4"/>
        <end position="183"/>
    </location>
</feature>
<keyword evidence="7" id="KW-0560">Oxidoreductase</keyword>
<dbReference type="EMBL" id="CP022983">
    <property type="protein sequence ID" value="ASV68382.1"/>
    <property type="molecule type" value="Genomic_DNA"/>
</dbReference>
<protein>
    <recommendedName>
        <fullName evidence="10">L-gulonate 3-dehydrogenase</fullName>
        <ecNumber evidence="9">1.1.1.45</ecNumber>
    </recommendedName>
    <alternativeName>
        <fullName evidence="10">L-gulonate 3-dehydrogenase</fullName>
    </alternativeName>
</protein>
<feature type="binding site" evidence="12">
    <location>
        <position position="277"/>
    </location>
    <ligand>
        <name>NAD(+)</name>
        <dbReference type="ChEBI" id="CHEBI:57540"/>
    </ligand>
</feature>
<evidence type="ECO:0000256" key="4">
    <source>
        <dbReference type="ARBA" id="ARBA00011738"/>
    </source>
</evidence>
<dbReference type="SUPFAM" id="SSF51735">
    <property type="entry name" value="NAD(P)-binding Rossmann-fold domains"/>
    <property type="match status" value="1"/>
</dbReference>
<feature type="binding site" evidence="12">
    <location>
        <position position="143"/>
    </location>
    <ligand>
        <name>NAD(+)</name>
        <dbReference type="ChEBI" id="CHEBI:57540"/>
    </ligand>
</feature>
<evidence type="ECO:0000256" key="3">
    <source>
        <dbReference type="ARBA" id="ARBA00009463"/>
    </source>
</evidence>
<keyword evidence="6" id="KW-0597">Phosphoprotein</keyword>
<comment type="similarity">
    <text evidence="3">Belongs to the 3-hydroxyacyl-CoA dehydrogenase family.</text>
</comment>
<evidence type="ECO:0000313" key="16">
    <source>
        <dbReference type="Proteomes" id="UP000215137"/>
    </source>
</evidence>
<dbReference type="InterPro" id="IPR036291">
    <property type="entry name" value="NAD(P)-bd_dom_sf"/>
</dbReference>
<evidence type="ECO:0000256" key="2">
    <source>
        <dbReference type="ARBA" id="ARBA00005086"/>
    </source>
</evidence>
<evidence type="ECO:0000313" key="15">
    <source>
        <dbReference type="EMBL" id="ASV68382.1"/>
    </source>
</evidence>
<evidence type="ECO:0000256" key="11">
    <source>
        <dbReference type="PIRSR" id="PIRSR000105-1"/>
    </source>
</evidence>
<dbReference type="Pfam" id="PF00725">
    <property type="entry name" value="3HCDH"/>
    <property type="match status" value="1"/>
</dbReference>
<dbReference type="GO" id="GO:0005737">
    <property type="term" value="C:cytoplasm"/>
    <property type="evidence" value="ECO:0007669"/>
    <property type="project" value="UniProtKB-SubCell"/>
</dbReference>
<evidence type="ECO:0000256" key="8">
    <source>
        <dbReference type="ARBA" id="ARBA00023027"/>
    </source>
</evidence>
<comment type="pathway">
    <text evidence="2">Lipid metabolism; butanoate metabolism.</text>
</comment>
<dbReference type="GO" id="GO:0050104">
    <property type="term" value="F:L-gulonate 3-dehydrogenase activity"/>
    <property type="evidence" value="ECO:0007669"/>
    <property type="project" value="UniProtKB-EC"/>
</dbReference>
<feature type="binding site" evidence="12">
    <location>
        <position position="92"/>
    </location>
    <ligand>
        <name>NAD(+)</name>
        <dbReference type="ChEBI" id="CHEBI:57540"/>
    </ligand>
</feature>
<dbReference type="InterPro" id="IPR006176">
    <property type="entry name" value="3-OHacyl-CoA_DH_NAD-bd"/>
</dbReference>
<keyword evidence="8 12" id="KW-0520">NAD</keyword>
<dbReference type="Gene3D" id="1.10.1040.10">
    <property type="entry name" value="N-(1-d-carboxylethyl)-l-norvaline Dehydrogenase, domain 2"/>
    <property type="match status" value="1"/>
</dbReference>
<name>A0A248TJS9_9BACI</name>
<evidence type="ECO:0000256" key="7">
    <source>
        <dbReference type="ARBA" id="ARBA00023002"/>
    </source>
</evidence>
<sequence length="309" mass="34356">MIRNITVIGSGVMGTGIAISFATKGYDVILNDLNDELLHKAEKRVAADVALLVEEEVLLEKEADTSLNAIRYVANLSQAVQEADLIIEAIPEVIEWKWDLYKQLEEMKQPTAIVASNTSTFPISRLMEKCTFADQMVIMHFFNPAHLVPLVEIIKHEQTSDAIVEEVRNIMKEIGKAPVILQKEKSGFIANRLQTALMREAFSLLAEGVATAEDIDTAITAGPGFRWAFTGPIEIADFGGLDTWERVFNNVASELNDTKEAPAIISDLVAMKKLGVKTGEGIFQYEGEMVSNKLLERDRSFIRLARMKK</sequence>
<feature type="domain" description="3-hydroxyacyl-CoA dehydrogenase C-terminal" evidence="13">
    <location>
        <begin position="187"/>
        <end position="285"/>
    </location>
</feature>
<feature type="binding site" evidence="12">
    <location>
        <begin position="9"/>
        <end position="14"/>
    </location>
    <ligand>
        <name>NAD(+)</name>
        <dbReference type="ChEBI" id="CHEBI:57540"/>
    </ligand>
</feature>
<feature type="binding site" evidence="12">
    <location>
        <position position="97"/>
    </location>
    <ligand>
        <name>NAD(+)</name>
        <dbReference type="ChEBI" id="CHEBI:57540"/>
    </ligand>
</feature>
<dbReference type="EC" id="1.1.1.45" evidence="9"/>
<reference evidence="15 16" key="1">
    <citation type="submission" date="2017-08" db="EMBL/GenBank/DDBJ databases">
        <title>Complete Genome Sequence of Bacillus kochii Oregon-R-modENCODE STRAIN BDGP4, isolated from Drosophila melanogaster gut.</title>
        <authorList>
            <person name="Wan K.H."/>
            <person name="Yu C."/>
            <person name="Park S."/>
            <person name="Hammonds A.S."/>
            <person name="Booth B.W."/>
            <person name="Celniker S.E."/>
        </authorList>
    </citation>
    <scope>NUCLEOTIDE SEQUENCE [LARGE SCALE GENOMIC DNA]</scope>
    <source>
        <strain evidence="15 16">BDGP4</strain>
    </source>
</reference>
<comment type="subunit">
    <text evidence="4">Homodimer.</text>
</comment>
<proteinExistence type="inferred from homology"/>
<evidence type="ECO:0000256" key="1">
    <source>
        <dbReference type="ARBA" id="ARBA00004496"/>
    </source>
</evidence>
<evidence type="ECO:0000256" key="5">
    <source>
        <dbReference type="ARBA" id="ARBA00022490"/>
    </source>
</evidence>
<dbReference type="Proteomes" id="UP000215137">
    <property type="component" value="Chromosome"/>
</dbReference>
<dbReference type="OrthoDB" id="9815331at2"/>
<dbReference type="UniPathway" id="UPA00863"/>
<dbReference type="PROSITE" id="PS00067">
    <property type="entry name" value="3HCDH"/>
    <property type="match status" value="1"/>
</dbReference>
<dbReference type="InterPro" id="IPR008927">
    <property type="entry name" value="6-PGluconate_DH-like_C_sf"/>
</dbReference>
<gene>
    <name evidence="15" type="ORF">CKF48_14225</name>
</gene>
<evidence type="ECO:0000259" key="14">
    <source>
        <dbReference type="Pfam" id="PF02737"/>
    </source>
</evidence>
<feature type="binding site" evidence="12">
    <location>
        <position position="119"/>
    </location>
    <ligand>
        <name>NAD(+)</name>
        <dbReference type="ChEBI" id="CHEBI:57540"/>
    </ligand>
</feature>
<evidence type="ECO:0000256" key="12">
    <source>
        <dbReference type="PIRSR" id="PIRSR000105-2"/>
    </source>
</evidence>
<dbReference type="SUPFAM" id="SSF48179">
    <property type="entry name" value="6-phosphogluconate dehydrogenase C-terminal domain-like"/>
    <property type="match status" value="1"/>
</dbReference>
<organism evidence="15 16">
    <name type="scientific">Cytobacillus kochii</name>
    <dbReference type="NCBI Taxonomy" id="859143"/>
    <lineage>
        <taxon>Bacteria</taxon>
        <taxon>Bacillati</taxon>
        <taxon>Bacillota</taxon>
        <taxon>Bacilli</taxon>
        <taxon>Bacillales</taxon>
        <taxon>Bacillaceae</taxon>
        <taxon>Cytobacillus</taxon>
    </lineage>
</organism>
<dbReference type="GO" id="GO:0019605">
    <property type="term" value="P:butyrate metabolic process"/>
    <property type="evidence" value="ECO:0007669"/>
    <property type="project" value="UniProtKB-UniPathway"/>
</dbReference>